<dbReference type="AlphaFoldDB" id="A0A1I7ER65"/>
<evidence type="ECO:0000313" key="1">
    <source>
        <dbReference type="EMBL" id="SFU26409.1"/>
    </source>
</evidence>
<dbReference type="RefSeq" id="WP_093647107.1">
    <property type="nucleotide sequence ID" value="NZ_CAJNAX010000016.1"/>
</dbReference>
<name>A0A1I7ER65_9BURK</name>
<dbReference type="GeneID" id="77193844"/>
<gene>
    <name evidence="1" type="ORF">SAMN05192563_105418</name>
</gene>
<reference evidence="1 2" key="1">
    <citation type="submission" date="2016-10" db="EMBL/GenBank/DDBJ databases">
        <authorList>
            <person name="de Groot N.N."/>
        </authorList>
    </citation>
    <scope>NUCLEOTIDE SEQUENCE [LARGE SCALE GENOMIC DNA]</scope>
    <source>
        <strain evidence="1 2">LMG 27731</strain>
    </source>
</reference>
<dbReference type="OrthoDB" id="8453460at2"/>
<proteinExistence type="predicted"/>
<dbReference type="Proteomes" id="UP000198844">
    <property type="component" value="Unassembled WGS sequence"/>
</dbReference>
<sequence length="310" mass="32732">MDSSRSPGLSGSKQRLTLIPPDLNALDAQALRDLTAGLLKQVSPLYSQRHQQLRIAGMNRKILGVLAISFGISSAAFGGSFVCPTGPGPGERQIGMAGGSPGVAPVPMCVQDAQSQQQSQPGRAADPQADAAAGLAKAMGGLATSQIYLLEDMSKTAQDPEFRKLRTGYWSYFHDTQQPSSGQKCVALFQNLKGAVQLSGPGSSYKGAMLTLMGLDIPKPSTVAHIKVTLDQGDGNPQTVNVFNYAVAQGKLGAVSFGIPTAEALLQGMTKNDMTFKVSVDGKQVIDTFYHDGLQAREQLRLCLAGRPKI</sequence>
<protein>
    <submittedName>
        <fullName evidence="1">Uncharacterized protein</fullName>
    </submittedName>
</protein>
<organism evidence="1 2">
    <name type="scientific">Paraburkholderia aspalathi</name>
    <dbReference type="NCBI Taxonomy" id="1324617"/>
    <lineage>
        <taxon>Bacteria</taxon>
        <taxon>Pseudomonadati</taxon>
        <taxon>Pseudomonadota</taxon>
        <taxon>Betaproteobacteria</taxon>
        <taxon>Burkholderiales</taxon>
        <taxon>Burkholderiaceae</taxon>
        <taxon>Paraburkholderia</taxon>
    </lineage>
</organism>
<dbReference type="EMBL" id="FPBH01000054">
    <property type="protein sequence ID" value="SFU26409.1"/>
    <property type="molecule type" value="Genomic_DNA"/>
</dbReference>
<accession>A0A1I7ER65</accession>
<evidence type="ECO:0000313" key="2">
    <source>
        <dbReference type="Proteomes" id="UP000198844"/>
    </source>
</evidence>